<proteinExistence type="predicted"/>
<evidence type="ECO:0000313" key="2">
    <source>
        <dbReference type="EMBL" id="CBE69973.1"/>
    </source>
</evidence>
<feature type="region of interest" description="Disordered" evidence="1">
    <location>
        <begin position="25"/>
        <end position="55"/>
    </location>
</feature>
<accession>D5MLR6</accession>
<dbReference type="KEGG" id="mox:DAMO_2900"/>
<reference evidence="2 3" key="1">
    <citation type="journal article" date="2010" name="Nature">
        <title>Nitrite-driven anaerobic methane oxidation by oxygenic bacteria.</title>
        <authorList>
            <person name="Ettwig K.F."/>
            <person name="Butler M.K."/>
            <person name="Le Paslier D."/>
            <person name="Pelletier E."/>
            <person name="Mangenot S."/>
            <person name="Kuypers M.M.M."/>
            <person name="Schreiber F."/>
            <person name="Dutilh B.E."/>
            <person name="Zedelius J."/>
            <person name="de Beer D."/>
            <person name="Gloerich J."/>
            <person name="Wessels H.J.C.T."/>
            <person name="van Allen T."/>
            <person name="Luesken F."/>
            <person name="Wu M."/>
            <person name="van de Pas-Schoonen K.T."/>
            <person name="Op den Camp H.J.M."/>
            <person name="Janssen-Megens E.M."/>
            <person name="Francoijs K-J."/>
            <person name="Stunnenberg H."/>
            <person name="Weissenbach J."/>
            <person name="Jetten M.S.M."/>
            <person name="Strous M."/>
        </authorList>
    </citation>
    <scope>NUCLEOTIDE SEQUENCE [LARGE SCALE GENOMIC DNA]</scope>
</reference>
<organism evidence="2 3">
    <name type="scientific">Methylomirabilis oxygeniifera</name>
    <dbReference type="NCBI Taxonomy" id="671143"/>
    <lineage>
        <taxon>Bacteria</taxon>
        <taxon>Candidatus Methylomirabilota</taxon>
        <taxon>Candidatus Methylomirabilia</taxon>
        <taxon>Candidatus Methylomirabilales</taxon>
        <taxon>Candidatus Methylomirabilaceae</taxon>
        <taxon>Candidatus Methylomirabilis</taxon>
    </lineage>
</organism>
<name>D5MLR6_METO1</name>
<protein>
    <submittedName>
        <fullName evidence="2">Uncharacterized protein</fullName>
    </submittedName>
</protein>
<dbReference type="AlphaFoldDB" id="D5MLR6"/>
<evidence type="ECO:0000256" key="1">
    <source>
        <dbReference type="SAM" id="MobiDB-lite"/>
    </source>
</evidence>
<dbReference type="HOGENOM" id="CLU_3023485_0_0_0"/>
<gene>
    <name evidence="2" type="ORF">DAMO_2900</name>
</gene>
<evidence type="ECO:0000313" key="3">
    <source>
        <dbReference type="Proteomes" id="UP000006898"/>
    </source>
</evidence>
<sequence>MSHPNVACWIEEQIENWIEATESLNTPTAREKNGWLERGKEKAGESALPRLTAER</sequence>
<dbReference type="EMBL" id="FP565575">
    <property type="protein sequence ID" value="CBE69973.1"/>
    <property type="molecule type" value="Genomic_DNA"/>
</dbReference>
<dbReference type="Proteomes" id="UP000006898">
    <property type="component" value="Chromosome"/>
</dbReference>
<feature type="compositionally biased region" description="Basic and acidic residues" evidence="1">
    <location>
        <begin position="29"/>
        <end position="44"/>
    </location>
</feature>